<evidence type="ECO:0000256" key="2">
    <source>
        <dbReference type="SAM" id="SignalP"/>
    </source>
</evidence>
<evidence type="ECO:0000313" key="3">
    <source>
        <dbReference type="EMBL" id="KAJ7738823.1"/>
    </source>
</evidence>
<feature type="chain" id="PRO_5041971981" description="Transmembrane protein" evidence="2">
    <location>
        <begin position="23"/>
        <end position="193"/>
    </location>
</feature>
<protein>
    <recommendedName>
        <fullName evidence="5">Transmembrane protein</fullName>
    </recommendedName>
</protein>
<keyword evidence="2" id="KW-0732">Signal</keyword>
<sequence>MHVPFNFFVIASLCNSVPLSTAFPWSRPDSNYAVTGRELTSGSLDDLLPLRANISNDNSSSPSAVMDQYNASVPIITIPPSPQHIPAGVSHQGSRPETVTIVLTLIPIILFLIAISGLVKFLYSYWTTPRQNATDIDFERVQREVMICEQELAFGSGSFLAQPPPPYFPRPPSYADEMLAKEVSPDAPRVHQH</sequence>
<accession>A0AAD7ICI4</accession>
<comment type="caution">
    <text evidence="3">The sequence shown here is derived from an EMBL/GenBank/DDBJ whole genome shotgun (WGS) entry which is preliminary data.</text>
</comment>
<gene>
    <name evidence="3" type="ORF">DFH07DRAFT_840703</name>
</gene>
<name>A0AAD7ICI4_9AGAR</name>
<keyword evidence="1" id="KW-0472">Membrane</keyword>
<dbReference type="Proteomes" id="UP001215280">
    <property type="component" value="Unassembled WGS sequence"/>
</dbReference>
<evidence type="ECO:0008006" key="5">
    <source>
        <dbReference type="Google" id="ProtNLM"/>
    </source>
</evidence>
<feature type="transmembrane region" description="Helical" evidence="1">
    <location>
        <begin position="99"/>
        <end position="123"/>
    </location>
</feature>
<dbReference type="EMBL" id="JARJLG010000135">
    <property type="protein sequence ID" value="KAJ7738823.1"/>
    <property type="molecule type" value="Genomic_DNA"/>
</dbReference>
<reference evidence="3" key="1">
    <citation type="submission" date="2023-03" db="EMBL/GenBank/DDBJ databases">
        <title>Massive genome expansion in bonnet fungi (Mycena s.s.) driven by repeated elements and novel gene families across ecological guilds.</title>
        <authorList>
            <consortium name="Lawrence Berkeley National Laboratory"/>
            <person name="Harder C.B."/>
            <person name="Miyauchi S."/>
            <person name="Viragh M."/>
            <person name="Kuo A."/>
            <person name="Thoen E."/>
            <person name="Andreopoulos B."/>
            <person name="Lu D."/>
            <person name="Skrede I."/>
            <person name="Drula E."/>
            <person name="Henrissat B."/>
            <person name="Morin E."/>
            <person name="Kohler A."/>
            <person name="Barry K."/>
            <person name="LaButti K."/>
            <person name="Morin E."/>
            <person name="Salamov A."/>
            <person name="Lipzen A."/>
            <person name="Mereny Z."/>
            <person name="Hegedus B."/>
            <person name="Baldrian P."/>
            <person name="Stursova M."/>
            <person name="Weitz H."/>
            <person name="Taylor A."/>
            <person name="Grigoriev I.V."/>
            <person name="Nagy L.G."/>
            <person name="Martin F."/>
            <person name="Kauserud H."/>
        </authorList>
    </citation>
    <scope>NUCLEOTIDE SEQUENCE</scope>
    <source>
        <strain evidence="3">CBHHK188m</strain>
    </source>
</reference>
<keyword evidence="1" id="KW-0812">Transmembrane</keyword>
<dbReference type="AlphaFoldDB" id="A0AAD7ICI4"/>
<proteinExistence type="predicted"/>
<keyword evidence="4" id="KW-1185">Reference proteome</keyword>
<keyword evidence="1" id="KW-1133">Transmembrane helix</keyword>
<feature type="signal peptide" evidence="2">
    <location>
        <begin position="1"/>
        <end position="22"/>
    </location>
</feature>
<organism evidence="3 4">
    <name type="scientific">Mycena maculata</name>
    <dbReference type="NCBI Taxonomy" id="230809"/>
    <lineage>
        <taxon>Eukaryota</taxon>
        <taxon>Fungi</taxon>
        <taxon>Dikarya</taxon>
        <taxon>Basidiomycota</taxon>
        <taxon>Agaricomycotina</taxon>
        <taxon>Agaricomycetes</taxon>
        <taxon>Agaricomycetidae</taxon>
        <taxon>Agaricales</taxon>
        <taxon>Marasmiineae</taxon>
        <taxon>Mycenaceae</taxon>
        <taxon>Mycena</taxon>
    </lineage>
</organism>
<evidence type="ECO:0000256" key="1">
    <source>
        <dbReference type="SAM" id="Phobius"/>
    </source>
</evidence>
<evidence type="ECO:0000313" key="4">
    <source>
        <dbReference type="Proteomes" id="UP001215280"/>
    </source>
</evidence>